<sequence length="154" mass="16371">MGSIRLCSRSACQEPAIATLTYVYAESTAVLGPLATFAEPHCYDLCVTHANRMTVPRGWNVMRLQIPDAPRLAPDELSALADAVSESPSAAPDDDARNGTSQSGMSQNNASQTGSNGQAQRGREPLTPPADAGIEGIPQPGERPNLRMLREPNE</sequence>
<feature type="compositionally biased region" description="Polar residues" evidence="1">
    <location>
        <begin position="98"/>
        <end position="119"/>
    </location>
</feature>
<protein>
    <submittedName>
        <fullName evidence="2">DUF3499 domain-containing protein</fullName>
    </submittedName>
</protein>
<dbReference type="Pfam" id="PF12005">
    <property type="entry name" value="DUF3499"/>
    <property type="match status" value="1"/>
</dbReference>
<dbReference type="EMBL" id="BAABCJ010000002">
    <property type="protein sequence ID" value="GAA3701458.1"/>
    <property type="molecule type" value="Genomic_DNA"/>
</dbReference>
<name>A0ABP7DAG0_9MICC</name>
<dbReference type="InterPro" id="IPR021888">
    <property type="entry name" value="DUF3499"/>
</dbReference>
<organism evidence="2 3">
    <name type="scientific">Zhihengliuella alba</name>
    <dbReference type="NCBI Taxonomy" id="547018"/>
    <lineage>
        <taxon>Bacteria</taxon>
        <taxon>Bacillati</taxon>
        <taxon>Actinomycetota</taxon>
        <taxon>Actinomycetes</taxon>
        <taxon>Micrococcales</taxon>
        <taxon>Micrococcaceae</taxon>
        <taxon>Zhihengliuella</taxon>
    </lineage>
</organism>
<dbReference type="RefSeq" id="WP_344882006.1">
    <property type="nucleotide sequence ID" value="NZ_BAABCJ010000002.1"/>
</dbReference>
<evidence type="ECO:0000256" key="1">
    <source>
        <dbReference type="SAM" id="MobiDB-lite"/>
    </source>
</evidence>
<feature type="region of interest" description="Disordered" evidence="1">
    <location>
        <begin position="77"/>
        <end position="154"/>
    </location>
</feature>
<dbReference type="Proteomes" id="UP001501536">
    <property type="component" value="Unassembled WGS sequence"/>
</dbReference>
<gene>
    <name evidence="2" type="ORF">GCM10022377_13840</name>
</gene>
<accession>A0ABP7DAG0</accession>
<keyword evidence="3" id="KW-1185">Reference proteome</keyword>
<comment type="caution">
    <text evidence="2">The sequence shown here is derived from an EMBL/GenBank/DDBJ whole genome shotgun (WGS) entry which is preliminary data.</text>
</comment>
<reference evidence="3" key="1">
    <citation type="journal article" date="2019" name="Int. J. Syst. Evol. Microbiol.">
        <title>The Global Catalogue of Microorganisms (GCM) 10K type strain sequencing project: providing services to taxonomists for standard genome sequencing and annotation.</title>
        <authorList>
            <consortium name="The Broad Institute Genomics Platform"/>
            <consortium name="The Broad Institute Genome Sequencing Center for Infectious Disease"/>
            <person name="Wu L."/>
            <person name="Ma J."/>
        </authorList>
    </citation>
    <scope>NUCLEOTIDE SEQUENCE [LARGE SCALE GENOMIC DNA]</scope>
    <source>
        <strain evidence="3">JCM 16961</strain>
    </source>
</reference>
<proteinExistence type="predicted"/>
<evidence type="ECO:0000313" key="2">
    <source>
        <dbReference type="EMBL" id="GAA3701458.1"/>
    </source>
</evidence>
<evidence type="ECO:0000313" key="3">
    <source>
        <dbReference type="Proteomes" id="UP001501536"/>
    </source>
</evidence>
<feature type="compositionally biased region" description="Basic and acidic residues" evidence="1">
    <location>
        <begin position="144"/>
        <end position="154"/>
    </location>
</feature>